<dbReference type="GO" id="GO:1990904">
    <property type="term" value="C:ribonucleoprotein complex"/>
    <property type="evidence" value="ECO:0007669"/>
    <property type="project" value="UniProtKB-KW"/>
</dbReference>
<dbReference type="EMBL" id="JAAVJD010000111">
    <property type="protein sequence ID" value="NJQ06824.1"/>
    <property type="molecule type" value="Genomic_DNA"/>
</dbReference>
<name>A0A7X6I016_9ACTN</name>
<evidence type="ECO:0000256" key="1">
    <source>
        <dbReference type="ARBA" id="ARBA00022980"/>
    </source>
</evidence>
<dbReference type="GO" id="GO:0003735">
    <property type="term" value="F:structural constituent of ribosome"/>
    <property type="evidence" value="ECO:0007669"/>
    <property type="project" value="InterPro"/>
</dbReference>
<dbReference type="Pfam" id="PF01197">
    <property type="entry name" value="Ribosomal_L31"/>
    <property type="match status" value="1"/>
</dbReference>
<dbReference type="PANTHER" id="PTHR33280">
    <property type="entry name" value="50S RIBOSOMAL PROTEIN L31, CHLOROPLASTIC"/>
    <property type="match status" value="1"/>
</dbReference>
<comment type="similarity">
    <text evidence="3">Belongs to the bacterial ribosomal protein bL31 family. Type B subfamily.</text>
</comment>
<dbReference type="InterPro" id="IPR027493">
    <property type="entry name" value="Ribosomal_bL31_B"/>
</dbReference>
<dbReference type="NCBIfam" id="NF002462">
    <property type="entry name" value="PRK01678.1"/>
    <property type="match status" value="1"/>
</dbReference>
<accession>A0A7X6I016</accession>
<keyword evidence="5" id="KW-1185">Reference proteome</keyword>
<dbReference type="GO" id="GO:0005840">
    <property type="term" value="C:ribosome"/>
    <property type="evidence" value="ECO:0007669"/>
    <property type="project" value="UniProtKB-KW"/>
</dbReference>
<dbReference type="GO" id="GO:0006412">
    <property type="term" value="P:translation"/>
    <property type="evidence" value="ECO:0007669"/>
    <property type="project" value="UniProtKB-UniRule"/>
</dbReference>
<dbReference type="InterPro" id="IPR042105">
    <property type="entry name" value="Ribosomal_bL31_sf"/>
</dbReference>
<comment type="caution">
    <text evidence="4">The sequence shown here is derived from an EMBL/GenBank/DDBJ whole genome shotgun (WGS) entry which is preliminary data.</text>
</comment>
<dbReference type="PRINTS" id="PR01249">
    <property type="entry name" value="RIBOSOMALL31"/>
</dbReference>
<dbReference type="PANTHER" id="PTHR33280:SF1">
    <property type="entry name" value="LARGE RIBOSOMAL SUBUNIT PROTEIN BL31C"/>
    <property type="match status" value="1"/>
</dbReference>
<gene>
    <name evidence="3" type="primary">rpmE2</name>
    <name evidence="4" type="ORF">HCN56_14840</name>
</gene>
<dbReference type="RefSeq" id="WP_167971278.1">
    <property type="nucleotide sequence ID" value="NZ_BHZG01000237.1"/>
</dbReference>
<dbReference type="NCBIfam" id="TIGR00105">
    <property type="entry name" value="L31"/>
    <property type="match status" value="1"/>
</dbReference>
<proteinExistence type="inferred from homology"/>
<dbReference type="SUPFAM" id="SSF143800">
    <property type="entry name" value="L28p-like"/>
    <property type="match status" value="1"/>
</dbReference>
<comment type="subunit">
    <text evidence="3">Part of the 50S ribosomal subunit.</text>
</comment>
<dbReference type="Gene3D" id="4.10.830.30">
    <property type="entry name" value="Ribosomal protein L31"/>
    <property type="match status" value="1"/>
</dbReference>
<dbReference type="AlphaFoldDB" id="A0A7X6I016"/>
<evidence type="ECO:0000256" key="2">
    <source>
        <dbReference type="ARBA" id="ARBA00023274"/>
    </source>
</evidence>
<keyword evidence="2 3" id="KW-0687">Ribonucleoprotein</keyword>
<evidence type="ECO:0000313" key="4">
    <source>
        <dbReference type="EMBL" id="NJQ06824.1"/>
    </source>
</evidence>
<dbReference type="InterPro" id="IPR002150">
    <property type="entry name" value="Ribosomal_bL31"/>
</dbReference>
<keyword evidence="1 3" id="KW-0689">Ribosomal protein</keyword>
<evidence type="ECO:0000256" key="3">
    <source>
        <dbReference type="HAMAP-Rule" id="MF_00502"/>
    </source>
</evidence>
<evidence type="ECO:0000313" key="5">
    <source>
        <dbReference type="Proteomes" id="UP000578686"/>
    </source>
</evidence>
<reference evidence="4 5" key="1">
    <citation type="submission" date="2020-03" db="EMBL/GenBank/DDBJ databases">
        <title>Draft genome of Streptomyces sp. ventii, isolated from the Axial Seamount in the Pacific Ocean, and resequencing of the two type strains Streptomyces lonarensis strain NCL 716 and Streptomyces bohaiensis strain 11A07.</title>
        <authorList>
            <person name="Loughran R.M."/>
            <person name="Pfannmuller K.M."/>
            <person name="Wasson B.J."/>
            <person name="Deadmond M.C."/>
            <person name="Paddock B.E."/>
            <person name="Koyack M.J."/>
            <person name="Gallegos D.A."/>
            <person name="Mitchell E.A."/>
            <person name="Ushijima B."/>
            <person name="Saw J.H."/>
            <person name="Mcphail K.L."/>
            <person name="Videau P."/>
        </authorList>
    </citation>
    <scope>NUCLEOTIDE SEQUENCE [LARGE SCALE GENOMIC DNA]</scope>
    <source>
        <strain evidence="4 5">NCL716</strain>
    </source>
</reference>
<dbReference type="HAMAP" id="MF_00502">
    <property type="entry name" value="Ribosomal_bL31_2"/>
    <property type="match status" value="1"/>
</dbReference>
<sequence length="87" mass="9792">MQQHIHPAYGPVVFRDRAAGTAFLTRSTLVARENAPTVAWEDGHEYPVVDVEISSASHPFYTGNARVMDTEGRVERFERRYGRSGGR</sequence>
<dbReference type="InterPro" id="IPR034704">
    <property type="entry name" value="Ribosomal_bL28/bL31-like_sf"/>
</dbReference>
<dbReference type="Proteomes" id="UP000578686">
    <property type="component" value="Unassembled WGS sequence"/>
</dbReference>
<dbReference type="PROSITE" id="PS01143">
    <property type="entry name" value="RIBOSOMAL_L31"/>
    <property type="match status" value="1"/>
</dbReference>
<protein>
    <recommendedName>
        <fullName evidence="3">Large ribosomal subunit protein bL31B</fullName>
    </recommendedName>
</protein>
<organism evidence="4 5">
    <name type="scientific">Streptomyces lonarensis</name>
    <dbReference type="NCBI Taxonomy" id="700599"/>
    <lineage>
        <taxon>Bacteria</taxon>
        <taxon>Bacillati</taxon>
        <taxon>Actinomycetota</taxon>
        <taxon>Actinomycetes</taxon>
        <taxon>Kitasatosporales</taxon>
        <taxon>Streptomycetaceae</taxon>
        <taxon>Streptomyces</taxon>
    </lineage>
</organism>